<gene>
    <name evidence="1" type="ORF">WHR41_09435</name>
</gene>
<name>A0AB34KAF5_9PEZI</name>
<dbReference type="AlphaFoldDB" id="A0AB34KAF5"/>
<dbReference type="EMBL" id="JAAQHG020000085">
    <property type="protein sequence ID" value="KAL1581979.1"/>
    <property type="molecule type" value="Genomic_DNA"/>
</dbReference>
<reference evidence="1 2" key="1">
    <citation type="journal article" date="2020" name="Microbiol. Resour. Announc.">
        <title>Draft Genome Sequence of a Cladosporium Species Isolated from the Mesophotic Ascidian Didemnum maculosum.</title>
        <authorList>
            <person name="Gioti A."/>
            <person name="Siaperas R."/>
            <person name="Nikolaivits E."/>
            <person name="Le Goff G."/>
            <person name="Ouazzani J."/>
            <person name="Kotoulas G."/>
            <person name="Topakas E."/>
        </authorList>
    </citation>
    <scope>NUCLEOTIDE SEQUENCE [LARGE SCALE GENOMIC DNA]</scope>
    <source>
        <strain evidence="1 2">TM138-S3</strain>
    </source>
</reference>
<accession>A0AB34KAF5</accession>
<evidence type="ECO:0000313" key="1">
    <source>
        <dbReference type="EMBL" id="KAL1581979.1"/>
    </source>
</evidence>
<keyword evidence="2" id="KW-1185">Reference proteome</keyword>
<dbReference type="RefSeq" id="XP_069225086.1">
    <property type="nucleotide sequence ID" value="XM_069378038.1"/>
</dbReference>
<dbReference type="Proteomes" id="UP000803884">
    <property type="component" value="Unassembled WGS sequence"/>
</dbReference>
<organism evidence="1 2">
    <name type="scientific">Cladosporium halotolerans</name>
    <dbReference type="NCBI Taxonomy" id="1052096"/>
    <lineage>
        <taxon>Eukaryota</taxon>
        <taxon>Fungi</taxon>
        <taxon>Dikarya</taxon>
        <taxon>Ascomycota</taxon>
        <taxon>Pezizomycotina</taxon>
        <taxon>Dothideomycetes</taxon>
        <taxon>Dothideomycetidae</taxon>
        <taxon>Cladosporiales</taxon>
        <taxon>Cladosporiaceae</taxon>
        <taxon>Cladosporium</taxon>
    </lineage>
</organism>
<evidence type="ECO:0000313" key="2">
    <source>
        <dbReference type="Proteomes" id="UP000803884"/>
    </source>
</evidence>
<sequence>MESLLRDAHRLCFDGPDCMLTYQCRVVLSRFQPSQVDLTGKTRPFDPYKGPKSLVTYFGMALRFVSYFSRVVAPDEYHFSPAADNDGKTMRPEDIIQATEEQLVVWQDIHEMAKQMRMNEQTGTDDDDEEGYNSDLKNRLLQLWMLIICHATGARRYESPLLSFCAMLSIKPSTKSWMEPGNFNSNLSAIIWIVQLLVFYDSALKEQQGSGKTLKLVKAYCDQYLQQTVETPMGEILRWRLLLFKVSGASVGTHEAS</sequence>
<comment type="caution">
    <text evidence="1">The sequence shown here is derived from an EMBL/GenBank/DDBJ whole genome shotgun (WGS) entry which is preliminary data.</text>
</comment>
<dbReference type="GeneID" id="96010876"/>
<protein>
    <submittedName>
        <fullName evidence="1">Uncharacterized protein</fullName>
    </submittedName>
</protein>
<proteinExistence type="predicted"/>